<feature type="transmembrane region" description="Helical" evidence="6">
    <location>
        <begin position="401"/>
        <end position="418"/>
    </location>
</feature>
<feature type="transmembrane region" description="Helical" evidence="6">
    <location>
        <begin position="162"/>
        <end position="183"/>
    </location>
</feature>
<evidence type="ECO:0000256" key="3">
    <source>
        <dbReference type="ARBA" id="ARBA00022692"/>
    </source>
</evidence>
<evidence type="ECO:0000256" key="4">
    <source>
        <dbReference type="ARBA" id="ARBA00022989"/>
    </source>
</evidence>
<reference evidence="9" key="1">
    <citation type="submission" date="2017-02" db="UniProtKB">
        <authorList>
            <consortium name="WormBaseParasite"/>
        </authorList>
    </citation>
    <scope>IDENTIFICATION</scope>
</reference>
<feature type="transmembrane region" description="Helical" evidence="6">
    <location>
        <begin position="195"/>
        <end position="219"/>
    </location>
</feature>
<dbReference type="PANTHER" id="PTHR23510">
    <property type="entry name" value="INNER MEMBRANE TRANSPORT PROTEIN YAJR"/>
    <property type="match status" value="1"/>
</dbReference>
<organism evidence="9">
    <name type="scientific">Anisakis simplex</name>
    <name type="common">Herring worm</name>
    <dbReference type="NCBI Taxonomy" id="6269"/>
    <lineage>
        <taxon>Eukaryota</taxon>
        <taxon>Metazoa</taxon>
        <taxon>Ecdysozoa</taxon>
        <taxon>Nematoda</taxon>
        <taxon>Chromadorea</taxon>
        <taxon>Rhabditida</taxon>
        <taxon>Spirurina</taxon>
        <taxon>Ascaridomorpha</taxon>
        <taxon>Ascaridoidea</taxon>
        <taxon>Anisakidae</taxon>
        <taxon>Anisakis</taxon>
        <taxon>Anisakis simplex complex</taxon>
    </lineage>
</organism>
<feature type="transmembrane region" description="Helical" evidence="6">
    <location>
        <begin position="97"/>
        <end position="118"/>
    </location>
</feature>
<evidence type="ECO:0000256" key="5">
    <source>
        <dbReference type="ARBA" id="ARBA00023136"/>
    </source>
</evidence>
<keyword evidence="3 6" id="KW-0812">Transmembrane</keyword>
<dbReference type="WBParaSite" id="ASIM_0001241701-mRNA-1">
    <property type="protein sequence ID" value="ASIM_0001241701-mRNA-1"/>
    <property type="gene ID" value="ASIM_0001241701"/>
</dbReference>
<dbReference type="EMBL" id="UYRR01031112">
    <property type="protein sequence ID" value="VDK46028.1"/>
    <property type="molecule type" value="Genomic_DNA"/>
</dbReference>
<sequence>MAQMRGPVERTISEEDVQDILKRQRNEKWFCYALQLFNGIQFSVLAVSMWPFLKTIDARAEMVFYGWVVAMFPFGQTFGSMLFQYAYRKRGTMYRPVATAFLLMGIAHALYVTLPLYASGKWEMLVTRFIFGLGAGNMSVVRANIRSDRIHDCRWRKVSIDLAMFMLGLTIGPVIAVLCAFLKQKGFMLGILPVTMYNLPAFLMVILSCVVTVVALSCFDVNDRRSIPDEISDFGEPPVPITLPCFDRLGAAVCVAIWLVIQCVAVNIEVLMVPFSIALYNWDDQQALFYDGLILFGSTMVMCAVFVAIGFKKTNNYDGRKAVCVGLILMLLYHLFMIPWPFYPSHYPEPAVIKAHYSGVCPIAYDWCSSSTIVPLPVFIVLTIVLLGFGFAIAGEATGTLFSAILGPIHLEAIQILFDDVGNLGRCAMAVISTVLFEKFGYFIPMVIQCGLIALALIATLICRQRLVRMELPSPQLSFSEPVTPPLQSVRESNEVPTIYITPPE</sequence>
<dbReference type="PANTHER" id="PTHR23510:SF3">
    <property type="entry name" value="MAJOR FACILITATOR SUPERFAMILY DOMAIN-CONTAINING PROTEIN 8"/>
    <property type="match status" value="1"/>
</dbReference>
<dbReference type="AlphaFoldDB" id="A0A0M3JVZ2"/>
<dbReference type="GO" id="GO:0012505">
    <property type="term" value="C:endomembrane system"/>
    <property type="evidence" value="ECO:0007669"/>
    <property type="project" value="UniProtKB-SubCell"/>
</dbReference>
<gene>
    <name evidence="7" type="ORF">ASIM_LOCUS11883</name>
</gene>
<dbReference type="Gene3D" id="1.20.1250.20">
    <property type="entry name" value="MFS general substrate transporter like domains"/>
    <property type="match status" value="1"/>
</dbReference>
<proteinExistence type="predicted"/>
<dbReference type="Proteomes" id="UP000267096">
    <property type="component" value="Unassembled WGS sequence"/>
</dbReference>
<keyword evidence="4 6" id="KW-1133">Transmembrane helix</keyword>
<dbReference type="Pfam" id="PF07690">
    <property type="entry name" value="MFS_1"/>
    <property type="match status" value="1"/>
</dbReference>
<accession>A0A0M3JVZ2</accession>
<keyword evidence="5 6" id="KW-0472">Membrane</keyword>
<feature type="transmembrane region" description="Helical" evidence="6">
    <location>
        <begin position="249"/>
        <end position="268"/>
    </location>
</feature>
<dbReference type="InterPro" id="IPR036259">
    <property type="entry name" value="MFS_trans_sf"/>
</dbReference>
<name>A0A0M3JVZ2_ANISI</name>
<evidence type="ECO:0000256" key="1">
    <source>
        <dbReference type="ARBA" id="ARBA00004127"/>
    </source>
</evidence>
<feature type="transmembrane region" description="Helical" evidence="6">
    <location>
        <begin position="373"/>
        <end position="394"/>
    </location>
</feature>
<dbReference type="GO" id="GO:0022857">
    <property type="term" value="F:transmembrane transporter activity"/>
    <property type="evidence" value="ECO:0007669"/>
    <property type="project" value="InterPro"/>
</dbReference>
<feature type="transmembrane region" description="Helical" evidence="6">
    <location>
        <begin position="124"/>
        <end position="141"/>
    </location>
</feature>
<dbReference type="GO" id="GO:0005765">
    <property type="term" value="C:lysosomal membrane"/>
    <property type="evidence" value="ECO:0007669"/>
    <property type="project" value="TreeGrafter"/>
</dbReference>
<dbReference type="OrthoDB" id="370281at2759"/>
<evidence type="ECO:0000256" key="2">
    <source>
        <dbReference type="ARBA" id="ARBA00022448"/>
    </source>
</evidence>
<feature type="transmembrane region" description="Helical" evidence="6">
    <location>
        <begin position="323"/>
        <end position="343"/>
    </location>
</feature>
<dbReference type="InterPro" id="IPR011701">
    <property type="entry name" value="MFS"/>
</dbReference>
<keyword evidence="8" id="KW-1185">Reference proteome</keyword>
<evidence type="ECO:0000313" key="9">
    <source>
        <dbReference type="WBParaSite" id="ASIM_0001241701-mRNA-1"/>
    </source>
</evidence>
<evidence type="ECO:0000313" key="7">
    <source>
        <dbReference type="EMBL" id="VDK46028.1"/>
    </source>
</evidence>
<evidence type="ECO:0000256" key="6">
    <source>
        <dbReference type="SAM" id="Phobius"/>
    </source>
</evidence>
<feature type="transmembrane region" description="Helical" evidence="6">
    <location>
        <begin position="29"/>
        <end position="52"/>
    </location>
</feature>
<dbReference type="SUPFAM" id="SSF103473">
    <property type="entry name" value="MFS general substrate transporter"/>
    <property type="match status" value="1"/>
</dbReference>
<evidence type="ECO:0000313" key="8">
    <source>
        <dbReference type="Proteomes" id="UP000267096"/>
    </source>
</evidence>
<feature type="transmembrane region" description="Helical" evidence="6">
    <location>
        <begin position="64"/>
        <end position="85"/>
    </location>
</feature>
<keyword evidence="2" id="KW-0813">Transport</keyword>
<dbReference type="InterPro" id="IPR051068">
    <property type="entry name" value="MFS_Domain-Containing_Protein"/>
</dbReference>
<feature type="transmembrane region" description="Helical" evidence="6">
    <location>
        <begin position="442"/>
        <end position="463"/>
    </location>
</feature>
<comment type="subcellular location">
    <subcellularLocation>
        <location evidence="1">Endomembrane system</location>
        <topology evidence="1">Multi-pass membrane protein</topology>
    </subcellularLocation>
</comment>
<reference evidence="7 8" key="2">
    <citation type="submission" date="2018-11" db="EMBL/GenBank/DDBJ databases">
        <authorList>
            <consortium name="Pathogen Informatics"/>
        </authorList>
    </citation>
    <scope>NUCLEOTIDE SEQUENCE [LARGE SCALE GENOMIC DNA]</scope>
</reference>
<feature type="transmembrane region" description="Helical" evidence="6">
    <location>
        <begin position="288"/>
        <end position="311"/>
    </location>
</feature>
<protein>
    <submittedName>
        <fullName evidence="9">MFS domain-containing protein</fullName>
    </submittedName>
</protein>